<feature type="region of interest" description="Disordered" evidence="5">
    <location>
        <begin position="311"/>
        <end position="333"/>
    </location>
</feature>
<protein>
    <submittedName>
        <fullName evidence="6">Phosphatidylserine decarboxylase proenzyme</fullName>
        <ecNumber evidence="6">4.1.1.65</ecNumber>
    </submittedName>
</protein>
<name>A0A174D0W1_9FIRM</name>
<sequence length="333" mass="37897">MKYIDRDGNMTEEKNGQDSLLEWLYTHRSGRMLVGLLVRPGISRAGGWLLDRRWSTCLIDPFVKKNGIDLSCYVDQRYKSYNEFFTREIKPGARPLEGGEGTLISPCDGKLSVYPITVEEGKKSRFCIKDTEYTVESLLRCASLAKRYEGGWACVFRLTVDDYHRYCYVDDGEKSKNYRISGIYHTVNPAAGDVYPIYKENTREYSLLKSRHFKTVLMMEVGALMVGRITNYHEACRVKRGEPKGRFEFGGSTVVLLFQKDAVELEERLILNTRAGCETIVKMGERIGMGGRSAKGETGCVCKRRQGGWKRNTAASWSRAKRKENQGRPGHST</sequence>
<evidence type="ECO:0000313" key="7">
    <source>
        <dbReference type="Proteomes" id="UP000095544"/>
    </source>
</evidence>
<dbReference type="Proteomes" id="UP000095544">
    <property type="component" value="Unassembled WGS sequence"/>
</dbReference>
<gene>
    <name evidence="6" type="primary">psd</name>
    <name evidence="6" type="ORF">ERS852491_01522</name>
</gene>
<evidence type="ECO:0000256" key="4">
    <source>
        <dbReference type="ARBA" id="ARBA00023317"/>
    </source>
</evidence>
<accession>A0A174D0W1</accession>
<evidence type="ECO:0000313" key="6">
    <source>
        <dbReference type="EMBL" id="CUO19312.1"/>
    </source>
</evidence>
<proteinExistence type="predicted"/>
<evidence type="ECO:0000256" key="2">
    <source>
        <dbReference type="ARBA" id="ARBA00023145"/>
    </source>
</evidence>
<dbReference type="AlphaFoldDB" id="A0A174D0W1"/>
<keyword evidence="3 6" id="KW-0456">Lyase</keyword>
<dbReference type="RefSeq" id="WP_083487045.1">
    <property type="nucleotide sequence ID" value="NZ_CYZU01000011.1"/>
</dbReference>
<dbReference type="EC" id="4.1.1.65" evidence="6"/>
<dbReference type="InterPro" id="IPR003817">
    <property type="entry name" value="PS_Dcarbxylase"/>
</dbReference>
<dbReference type="GO" id="GO:0008654">
    <property type="term" value="P:phospholipid biosynthetic process"/>
    <property type="evidence" value="ECO:0007669"/>
    <property type="project" value="InterPro"/>
</dbReference>
<dbReference type="Pfam" id="PF02666">
    <property type="entry name" value="PS_Dcarbxylase"/>
    <property type="match status" value="1"/>
</dbReference>
<dbReference type="EMBL" id="CYZU01000011">
    <property type="protein sequence ID" value="CUO19312.1"/>
    <property type="molecule type" value="Genomic_DNA"/>
</dbReference>
<dbReference type="OrthoDB" id="9802030at2"/>
<keyword evidence="1" id="KW-0210">Decarboxylase</keyword>
<reference evidence="6 7" key="1">
    <citation type="submission" date="2015-09" db="EMBL/GenBank/DDBJ databases">
        <authorList>
            <consortium name="Pathogen Informatics"/>
        </authorList>
    </citation>
    <scope>NUCLEOTIDE SEQUENCE [LARGE SCALE GENOMIC DNA]</scope>
    <source>
        <strain evidence="6 7">2789STDY5834876</strain>
    </source>
</reference>
<dbReference type="STRING" id="39482.ERS852491_01522"/>
<evidence type="ECO:0000256" key="5">
    <source>
        <dbReference type="SAM" id="MobiDB-lite"/>
    </source>
</evidence>
<evidence type="ECO:0000256" key="3">
    <source>
        <dbReference type="ARBA" id="ARBA00023239"/>
    </source>
</evidence>
<dbReference type="PANTHER" id="PTHR10067">
    <property type="entry name" value="PHOSPHATIDYLSERINE DECARBOXYLASE"/>
    <property type="match status" value="1"/>
</dbReference>
<evidence type="ECO:0000256" key="1">
    <source>
        <dbReference type="ARBA" id="ARBA00022793"/>
    </source>
</evidence>
<organism evidence="6 7">
    <name type="scientific">Faecalicatena contorta</name>
    <dbReference type="NCBI Taxonomy" id="39482"/>
    <lineage>
        <taxon>Bacteria</taxon>
        <taxon>Bacillati</taxon>
        <taxon>Bacillota</taxon>
        <taxon>Clostridia</taxon>
        <taxon>Lachnospirales</taxon>
        <taxon>Lachnospiraceae</taxon>
        <taxon>Faecalicatena</taxon>
    </lineage>
</organism>
<dbReference type="GO" id="GO:0004609">
    <property type="term" value="F:phosphatidylserine decarboxylase activity"/>
    <property type="evidence" value="ECO:0007669"/>
    <property type="project" value="UniProtKB-EC"/>
</dbReference>
<keyword evidence="4" id="KW-0670">Pyruvate</keyword>
<keyword evidence="2" id="KW-0865">Zymogen</keyword>